<dbReference type="InterPro" id="IPR036770">
    <property type="entry name" value="Ankyrin_rpt-contain_sf"/>
</dbReference>
<dbReference type="Proteomes" id="UP000758603">
    <property type="component" value="Unassembled WGS sequence"/>
</dbReference>
<protein>
    <submittedName>
        <fullName evidence="2">Uncharacterized protein</fullName>
    </submittedName>
</protein>
<dbReference type="PANTHER" id="PTHR24121">
    <property type="entry name" value="NO MECHANORECEPTOR POTENTIAL C, ISOFORM D-RELATED"/>
    <property type="match status" value="1"/>
</dbReference>
<dbReference type="PANTHER" id="PTHR24121:SF23">
    <property type="entry name" value="NO MECHANORECEPTOR POTENTIAL C, ISOFORM H"/>
    <property type="match status" value="1"/>
</dbReference>
<reference evidence="2" key="1">
    <citation type="journal article" date="2021" name="Nat. Commun.">
        <title>Genetic determinants of endophytism in the Arabidopsis root mycobiome.</title>
        <authorList>
            <person name="Mesny F."/>
            <person name="Miyauchi S."/>
            <person name="Thiergart T."/>
            <person name="Pickel B."/>
            <person name="Atanasova L."/>
            <person name="Karlsson M."/>
            <person name="Huettel B."/>
            <person name="Barry K.W."/>
            <person name="Haridas S."/>
            <person name="Chen C."/>
            <person name="Bauer D."/>
            <person name="Andreopoulos W."/>
            <person name="Pangilinan J."/>
            <person name="LaButti K."/>
            <person name="Riley R."/>
            <person name="Lipzen A."/>
            <person name="Clum A."/>
            <person name="Drula E."/>
            <person name="Henrissat B."/>
            <person name="Kohler A."/>
            <person name="Grigoriev I.V."/>
            <person name="Martin F.M."/>
            <person name="Hacquard S."/>
        </authorList>
    </citation>
    <scope>NUCLEOTIDE SEQUENCE</scope>
    <source>
        <strain evidence="2">MPI-SDFR-AT-0073</strain>
    </source>
</reference>
<keyword evidence="1" id="KW-0040">ANK repeat</keyword>
<dbReference type="OrthoDB" id="539213at2759"/>
<dbReference type="AlphaFoldDB" id="A0A9P8RH67"/>
<accession>A0A9P8RH67</accession>
<evidence type="ECO:0000313" key="3">
    <source>
        <dbReference type="Proteomes" id="UP000758603"/>
    </source>
</evidence>
<feature type="repeat" description="ANK" evidence="1">
    <location>
        <begin position="247"/>
        <end position="279"/>
    </location>
</feature>
<evidence type="ECO:0000256" key="1">
    <source>
        <dbReference type="PROSITE-ProRule" id="PRU00023"/>
    </source>
</evidence>
<keyword evidence="3" id="KW-1185">Reference proteome</keyword>
<dbReference type="InterPro" id="IPR002110">
    <property type="entry name" value="Ankyrin_rpt"/>
</dbReference>
<dbReference type="GeneID" id="70129733"/>
<comment type="caution">
    <text evidence="2">The sequence shown here is derived from an EMBL/GenBank/DDBJ whole genome shotgun (WGS) entry which is preliminary data.</text>
</comment>
<organism evidence="2 3">
    <name type="scientific">Truncatella angustata</name>
    <dbReference type="NCBI Taxonomy" id="152316"/>
    <lineage>
        <taxon>Eukaryota</taxon>
        <taxon>Fungi</taxon>
        <taxon>Dikarya</taxon>
        <taxon>Ascomycota</taxon>
        <taxon>Pezizomycotina</taxon>
        <taxon>Sordariomycetes</taxon>
        <taxon>Xylariomycetidae</taxon>
        <taxon>Amphisphaeriales</taxon>
        <taxon>Sporocadaceae</taxon>
        <taxon>Truncatella</taxon>
    </lineage>
</organism>
<dbReference type="SUPFAM" id="SSF48403">
    <property type="entry name" value="Ankyrin repeat"/>
    <property type="match status" value="1"/>
</dbReference>
<dbReference type="SMART" id="SM00248">
    <property type="entry name" value="ANK"/>
    <property type="match status" value="4"/>
</dbReference>
<feature type="repeat" description="ANK" evidence="1">
    <location>
        <begin position="146"/>
        <end position="178"/>
    </location>
</feature>
<name>A0A9P8RH67_9PEZI</name>
<gene>
    <name evidence="2" type="ORF">BKA67DRAFT_540946</name>
</gene>
<dbReference type="EMBL" id="JAGPXC010000010">
    <property type="protein sequence ID" value="KAH6645954.1"/>
    <property type="molecule type" value="Genomic_DNA"/>
</dbReference>
<evidence type="ECO:0000313" key="2">
    <source>
        <dbReference type="EMBL" id="KAH6645954.1"/>
    </source>
</evidence>
<dbReference type="Gene3D" id="1.25.40.20">
    <property type="entry name" value="Ankyrin repeat-containing domain"/>
    <property type="match status" value="2"/>
</dbReference>
<sequence length="422" mass="48066">MTMEEEGATPLDHNHLHKQLLPNNVFLTIAKSFLDNPDDVFHLALSSKSLWRYLEDEIYATEVLTTKASAEMLVRGTPDAEVVINVHQSDIPDPVERLRLFKLRPNFQEHRSLLLRIIDDGNTEAARKLINASVENWPNYLDVKRRSVTPLFLALMHGHEKIVEYLVNGGCFVDAWYDEPWGIRKFVKGGCQFIKELEVKSSCYNKADNIIYSLLDYAIAMRRHDQSLLLAKYTCDGGLIPVEENTTHMPPLHLAAFGGMTHVVRTLLERGYDSFAPSNLFNNATPLDMAASGVDNNQKTMQLLIDSREELPGPITARKRALIHRALIHRAPGNAIFLLETWHQIQQLSNLKDEVTYCLESDELLPVLQWIVEHDQSTTIRQDIKSMCLKLIDKKKGIESGTMKYLRSVGIMEPSSDQDHDR</sequence>
<dbReference type="Pfam" id="PF00023">
    <property type="entry name" value="Ank"/>
    <property type="match status" value="2"/>
</dbReference>
<dbReference type="PROSITE" id="PS50088">
    <property type="entry name" value="ANK_REPEAT"/>
    <property type="match status" value="2"/>
</dbReference>
<proteinExistence type="predicted"/>
<dbReference type="PROSITE" id="PS50297">
    <property type="entry name" value="ANK_REP_REGION"/>
    <property type="match status" value="1"/>
</dbReference>
<dbReference type="RefSeq" id="XP_045952468.1">
    <property type="nucleotide sequence ID" value="XM_046100841.1"/>
</dbReference>